<dbReference type="InterPro" id="IPR009964">
    <property type="entry name" value="DUF1491"/>
</dbReference>
<accession>A0A1G5MFP6</accession>
<sequence>MVRLRTDIFVQALIRRVSATGAFATVARKGALEAGALFIIVDRLDGRLDLYGPAPQSFFMDETEMPADRFFMPLVRESERGKIEERLVSESRFDPDLWVVEIEDREGRSFVAVSDSDASSGRP</sequence>
<dbReference type="OrthoDB" id="9809136at2"/>
<protein>
    <recommendedName>
        <fullName evidence="3">DUF1491 family protein</fullName>
    </recommendedName>
</protein>
<dbReference type="AlphaFoldDB" id="A0A1G5MFP6"/>
<evidence type="ECO:0000313" key="1">
    <source>
        <dbReference type="EMBL" id="SCZ23973.1"/>
    </source>
</evidence>
<evidence type="ECO:0000313" key="2">
    <source>
        <dbReference type="Proteomes" id="UP000199347"/>
    </source>
</evidence>
<name>A0A1G5MFP6_AFIMA</name>
<dbReference type="EMBL" id="FMVW01000001">
    <property type="protein sequence ID" value="SCZ23973.1"/>
    <property type="molecule type" value="Genomic_DNA"/>
</dbReference>
<reference evidence="1 2" key="1">
    <citation type="submission" date="2016-10" db="EMBL/GenBank/DDBJ databases">
        <authorList>
            <person name="de Groot N.N."/>
        </authorList>
    </citation>
    <scope>NUCLEOTIDE SEQUENCE [LARGE SCALE GENOMIC DNA]</scope>
    <source>
        <strain evidence="1 2">DSM 2698</strain>
    </source>
</reference>
<dbReference type="Gene3D" id="3.40.1530.20">
    <property type="entry name" value="Protein of unknown function (DUF1491)"/>
    <property type="match status" value="1"/>
</dbReference>
<proteinExistence type="predicted"/>
<dbReference type="Proteomes" id="UP000199347">
    <property type="component" value="Unassembled WGS sequence"/>
</dbReference>
<dbReference type="STRING" id="1120955.SAMN03080610_00632"/>
<organism evidence="1 2">
    <name type="scientific">Afifella marina DSM 2698</name>
    <dbReference type="NCBI Taxonomy" id="1120955"/>
    <lineage>
        <taxon>Bacteria</taxon>
        <taxon>Pseudomonadati</taxon>
        <taxon>Pseudomonadota</taxon>
        <taxon>Alphaproteobacteria</taxon>
        <taxon>Hyphomicrobiales</taxon>
        <taxon>Afifellaceae</taxon>
        <taxon>Afifella</taxon>
    </lineage>
</organism>
<gene>
    <name evidence="1" type="ORF">SAMN03080610_00632</name>
</gene>
<dbReference type="Pfam" id="PF07372">
    <property type="entry name" value="DUF1491"/>
    <property type="match status" value="1"/>
</dbReference>
<evidence type="ECO:0008006" key="3">
    <source>
        <dbReference type="Google" id="ProtNLM"/>
    </source>
</evidence>
<keyword evidence="2" id="KW-1185">Reference proteome</keyword>